<sequence>PLNIRAQLIYQHDGAPAHFCLEVREVLNAQFPDRCQSSGSPIIWPARSPDLNVLDFFIWGYIKSLIEHQRHSTENEVRKAIIAAFNTIT</sequence>
<dbReference type="STRING" id="610380.E2BS33"/>
<evidence type="ECO:0000313" key="2">
    <source>
        <dbReference type="Proteomes" id="UP000008237"/>
    </source>
</evidence>
<dbReference type="PANTHER" id="PTHR47326">
    <property type="entry name" value="TRANSPOSABLE ELEMENT TC3 TRANSPOSASE-LIKE PROTEIN"/>
    <property type="match status" value="1"/>
</dbReference>
<feature type="non-terminal residue" evidence="1">
    <location>
        <position position="1"/>
    </location>
</feature>
<dbReference type="OrthoDB" id="7699088at2759"/>
<gene>
    <name evidence="1" type="ORF">EAI_12202</name>
</gene>
<accession>E2BS33</accession>
<evidence type="ECO:0008006" key="3">
    <source>
        <dbReference type="Google" id="ProtNLM"/>
    </source>
</evidence>
<dbReference type="InterPro" id="IPR036397">
    <property type="entry name" value="RNaseH_sf"/>
</dbReference>
<keyword evidence="2" id="KW-1185">Reference proteome</keyword>
<dbReference type="EMBL" id="GL450140">
    <property type="protein sequence ID" value="EFN81496.1"/>
    <property type="molecule type" value="Genomic_DNA"/>
</dbReference>
<protein>
    <recommendedName>
        <fullName evidence="3">Transposable element Tc3 transposase</fullName>
    </recommendedName>
</protein>
<name>E2BS33_HARSA</name>
<dbReference type="AlphaFoldDB" id="E2BS33"/>
<dbReference type="GO" id="GO:0003676">
    <property type="term" value="F:nucleic acid binding"/>
    <property type="evidence" value="ECO:0007669"/>
    <property type="project" value="InterPro"/>
</dbReference>
<feature type="non-terminal residue" evidence="1">
    <location>
        <position position="89"/>
    </location>
</feature>
<dbReference type="PANTHER" id="PTHR47326:SF1">
    <property type="entry name" value="HTH PSQ-TYPE DOMAIN-CONTAINING PROTEIN"/>
    <property type="match status" value="1"/>
</dbReference>
<dbReference type="Gene3D" id="3.30.420.10">
    <property type="entry name" value="Ribonuclease H-like superfamily/Ribonuclease H"/>
    <property type="match status" value="1"/>
</dbReference>
<evidence type="ECO:0000313" key="1">
    <source>
        <dbReference type="EMBL" id="EFN81496.1"/>
    </source>
</evidence>
<organism evidence="2">
    <name type="scientific">Harpegnathos saltator</name>
    <name type="common">Jerdon's jumping ant</name>
    <dbReference type="NCBI Taxonomy" id="610380"/>
    <lineage>
        <taxon>Eukaryota</taxon>
        <taxon>Metazoa</taxon>
        <taxon>Ecdysozoa</taxon>
        <taxon>Arthropoda</taxon>
        <taxon>Hexapoda</taxon>
        <taxon>Insecta</taxon>
        <taxon>Pterygota</taxon>
        <taxon>Neoptera</taxon>
        <taxon>Endopterygota</taxon>
        <taxon>Hymenoptera</taxon>
        <taxon>Apocrita</taxon>
        <taxon>Aculeata</taxon>
        <taxon>Formicoidea</taxon>
        <taxon>Formicidae</taxon>
        <taxon>Ponerinae</taxon>
        <taxon>Ponerini</taxon>
        <taxon>Harpegnathos</taxon>
    </lineage>
</organism>
<reference evidence="1 2" key="1">
    <citation type="journal article" date="2010" name="Science">
        <title>Genomic comparison of the ants Camponotus floridanus and Harpegnathos saltator.</title>
        <authorList>
            <person name="Bonasio R."/>
            <person name="Zhang G."/>
            <person name="Ye C."/>
            <person name="Mutti N.S."/>
            <person name="Fang X."/>
            <person name="Qin N."/>
            <person name="Donahue G."/>
            <person name="Yang P."/>
            <person name="Li Q."/>
            <person name="Li C."/>
            <person name="Zhang P."/>
            <person name="Huang Z."/>
            <person name="Berger S.L."/>
            <person name="Reinberg D."/>
            <person name="Wang J."/>
            <person name="Liebig J."/>
        </authorList>
    </citation>
    <scope>NUCLEOTIDE SEQUENCE [LARGE SCALE GENOMIC DNA]</scope>
    <source>
        <strain evidence="1 2">R22 G/1</strain>
    </source>
</reference>
<dbReference type="InParanoid" id="E2BS33"/>
<dbReference type="Proteomes" id="UP000008237">
    <property type="component" value="Unassembled WGS sequence"/>
</dbReference>
<proteinExistence type="predicted"/>